<evidence type="ECO:0000313" key="2">
    <source>
        <dbReference type="EMBL" id="XBH20869.1"/>
    </source>
</evidence>
<proteinExistence type="predicted"/>
<dbReference type="EMBL" id="CP146203">
    <property type="protein sequence ID" value="XBH20869.1"/>
    <property type="molecule type" value="Genomic_DNA"/>
</dbReference>
<accession>A0AAU7DSF9</accession>
<keyword evidence="1" id="KW-1133">Transmembrane helix</keyword>
<reference evidence="2" key="1">
    <citation type="submission" date="2024-02" db="EMBL/GenBank/DDBJ databases">
        <title>Tomenella chthoni gen. nov. sp. nov., a member of the family Jonesiaceae isolated from bat guano.</title>
        <authorList>
            <person name="Miller S.L."/>
            <person name="King J."/>
            <person name="Sankaranarayanan K."/>
            <person name="Lawson P.A."/>
        </authorList>
    </citation>
    <scope>NUCLEOTIDE SEQUENCE</scope>
    <source>
        <strain evidence="2">BS-20</strain>
    </source>
</reference>
<sequence>MTTAKIHLHWALRMVFLVVGLTLPALALFGFTRDPNAGTEVFANISFAVGAAISLAFACAYHQVEVVPDALTLRYFPVYRKTIPHSEISFYSFSDQPVSPMRYGGTGLQLSRGGLALTNRKGYVLRLELITGHKYTIAFRDRAESAQLQNLLQEKTRHVPQLP</sequence>
<evidence type="ECO:0000256" key="1">
    <source>
        <dbReference type="SAM" id="Phobius"/>
    </source>
</evidence>
<dbReference type="AlphaFoldDB" id="A0AAU7DSF9"/>
<name>A0AAU7DSF9_9MICO</name>
<feature type="transmembrane region" description="Helical" evidence="1">
    <location>
        <begin position="12"/>
        <end position="29"/>
    </location>
</feature>
<organism evidence="2">
    <name type="scientific">Jonesiaceae bacterium BS-20</name>
    <dbReference type="NCBI Taxonomy" id="3120821"/>
    <lineage>
        <taxon>Bacteria</taxon>
        <taxon>Bacillati</taxon>
        <taxon>Actinomycetota</taxon>
        <taxon>Actinomycetes</taxon>
        <taxon>Micrococcales</taxon>
        <taxon>Jonesiaceae</taxon>
    </lineage>
</organism>
<keyword evidence="1" id="KW-0472">Membrane</keyword>
<keyword evidence="1" id="KW-0812">Transmembrane</keyword>
<protein>
    <recommendedName>
        <fullName evidence="3">Bacterial Pleckstrin homology domain-containing protein</fullName>
    </recommendedName>
</protein>
<evidence type="ECO:0008006" key="3">
    <source>
        <dbReference type="Google" id="ProtNLM"/>
    </source>
</evidence>
<feature type="transmembrane region" description="Helical" evidence="1">
    <location>
        <begin position="41"/>
        <end position="61"/>
    </location>
</feature>
<gene>
    <name evidence="2" type="ORF">V5R04_11640</name>
</gene>